<dbReference type="GO" id="GO:0003729">
    <property type="term" value="F:mRNA binding"/>
    <property type="evidence" value="ECO:0007669"/>
    <property type="project" value="TreeGrafter"/>
</dbReference>
<gene>
    <name evidence="7" type="ORF">QBZ16_003982</name>
</gene>
<keyword evidence="3 4" id="KW-0862">Zinc</keyword>
<feature type="region of interest" description="Disordered" evidence="5">
    <location>
        <begin position="1"/>
        <end position="69"/>
    </location>
</feature>
<feature type="compositionally biased region" description="Basic and acidic residues" evidence="5">
    <location>
        <begin position="53"/>
        <end position="69"/>
    </location>
</feature>
<organism evidence="7 8">
    <name type="scientific">Prototheca wickerhamii</name>
    <dbReference type="NCBI Taxonomy" id="3111"/>
    <lineage>
        <taxon>Eukaryota</taxon>
        <taxon>Viridiplantae</taxon>
        <taxon>Chlorophyta</taxon>
        <taxon>core chlorophytes</taxon>
        <taxon>Trebouxiophyceae</taxon>
        <taxon>Chlorellales</taxon>
        <taxon>Chlorellaceae</taxon>
        <taxon>Prototheca</taxon>
    </lineage>
</organism>
<evidence type="ECO:0000313" key="8">
    <source>
        <dbReference type="Proteomes" id="UP001255856"/>
    </source>
</evidence>
<evidence type="ECO:0000256" key="5">
    <source>
        <dbReference type="SAM" id="MobiDB-lite"/>
    </source>
</evidence>
<dbReference type="Pfam" id="PF16543">
    <property type="entry name" value="DFRP_C"/>
    <property type="match status" value="1"/>
</dbReference>
<name>A0AAD9IJ59_PROWI</name>
<feature type="domain" description="C3H1-type" evidence="6">
    <location>
        <begin position="168"/>
        <end position="205"/>
    </location>
</feature>
<accession>A0AAD9IJ59</accession>
<dbReference type="EMBL" id="JASFZW010000005">
    <property type="protein sequence ID" value="KAK2078114.1"/>
    <property type="molecule type" value="Genomic_DNA"/>
</dbReference>
<dbReference type="PANTHER" id="PTHR12681">
    <property type="entry name" value="ZINC FINGER-CONTAINING PROTEIN P48ZNF"/>
    <property type="match status" value="1"/>
</dbReference>
<evidence type="ECO:0000313" key="7">
    <source>
        <dbReference type="EMBL" id="KAK2078114.1"/>
    </source>
</evidence>
<feature type="region of interest" description="Disordered" evidence="5">
    <location>
        <begin position="314"/>
        <end position="359"/>
    </location>
</feature>
<proteinExistence type="predicted"/>
<dbReference type="GO" id="GO:0008270">
    <property type="term" value="F:zinc ion binding"/>
    <property type="evidence" value="ECO:0007669"/>
    <property type="project" value="UniProtKB-KW"/>
</dbReference>
<feature type="zinc finger region" description="C3H1-type" evidence="4">
    <location>
        <begin position="92"/>
        <end position="119"/>
    </location>
</feature>
<protein>
    <recommendedName>
        <fullName evidence="6">C3H1-type domain-containing protein</fullName>
    </recommendedName>
</protein>
<keyword evidence="2 4" id="KW-0863">Zinc-finger</keyword>
<dbReference type="GO" id="GO:0005829">
    <property type="term" value="C:cytosol"/>
    <property type="evidence" value="ECO:0007669"/>
    <property type="project" value="TreeGrafter"/>
</dbReference>
<dbReference type="InterPro" id="IPR032378">
    <property type="entry name" value="ZC3H15/TMA46_C"/>
</dbReference>
<reference evidence="7" key="1">
    <citation type="submission" date="2021-01" db="EMBL/GenBank/DDBJ databases">
        <authorList>
            <person name="Eckstrom K.M.E."/>
        </authorList>
    </citation>
    <scope>NUCLEOTIDE SEQUENCE</scope>
    <source>
        <strain evidence="7">UVCC 0001</strain>
    </source>
</reference>
<feature type="zinc finger region" description="C3H1-type" evidence="4">
    <location>
        <begin position="168"/>
        <end position="205"/>
    </location>
</feature>
<dbReference type="Gene3D" id="6.20.400.10">
    <property type="match status" value="1"/>
</dbReference>
<dbReference type="SMART" id="SM00356">
    <property type="entry name" value="ZnF_C3H1"/>
    <property type="match status" value="2"/>
</dbReference>
<evidence type="ECO:0000256" key="1">
    <source>
        <dbReference type="ARBA" id="ARBA00022723"/>
    </source>
</evidence>
<evidence type="ECO:0000256" key="3">
    <source>
        <dbReference type="ARBA" id="ARBA00022833"/>
    </source>
</evidence>
<feature type="domain" description="C3H1-type" evidence="6">
    <location>
        <begin position="92"/>
        <end position="119"/>
    </location>
</feature>
<dbReference type="PANTHER" id="PTHR12681:SF0">
    <property type="entry name" value="ZINC FINGER CCCH DOMAIN-CONTAINING PROTEIN 15"/>
    <property type="match status" value="1"/>
</dbReference>
<dbReference type="InterPro" id="IPR000571">
    <property type="entry name" value="Znf_CCCH"/>
</dbReference>
<sequence length="435" mass="49118">MPPKKAPAKAKPADKTKVVEDKTFGLKNKNKSKVVQKYVQQIQASTRPSAKQQRLEEPSRKDKKKAEMERQKELDELFMMTIKQPKVPPGVDPKTIVCELYRHNRCTKGFKCRFSHDLSVERKGPKASIYESAGGAADEEEAAGMEDWSQAELEKAIAEKHGRDNKNLPTQIICKYFLDAVEKRQYGWFWACPNGKDCKYRHALPPGYVLKSQMKELLEAEAAAKPSVEEVIEKERAKVDAQTPVTDESFAAWREAKQVAKREALREAEEERRRKGILTGREIFQLEGFEAADDLGASDATGYAREYDEEAEFRRAAEAARGARPRAPAPPRAGPSRRRSSPTAPPGPARPRAETRRPCSRPLRAWSCLRPRRRSSLAATTTTMGRMMICWRSLKRGWREPSSMRDGSADTRFKRTICGRAGNPLPCGSECVRIE</sequence>
<dbReference type="Proteomes" id="UP001255856">
    <property type="component" value="Unassembled WGS sequence"/>
</dbReference>
<evidence type="ECO:0000259" key="6">
    <source>
        <dbReference type="PROSITE" id="PS50103"/>
    </source>
</evidence>
<dbReference type="Gene3D" id="4.10.1000.10">
    <property type="entry name" value="Zinc finger, CCCH-type"/>
    <property type="match status" value="1"/>
</dbReference>
<keyword evidence="1 4" id="KW-0479">Metal-binding</keyword>
<feature type="compositionally biased region" description="Basic and acidic residues" evidence="5">
    <location>
        <begin position="11"/>
        <end position="24"/>
    </location>
</feature>
<evidence type="ECO:0000256" key="4">
    <source>
        <dbReference type="PROSITE-ProRule" id="PRU00723"/>
    </source>
</evidence>
<keyword evidence="8" id="KW-1185">Reference proteome</keyword>
<dbReference type="GO" id="GO:0002181">
    <property type="term" value="P:cytoplasmic translation"/>
    <property type="evidence" value="ECO:0007669"/>
    <property type="project" value="TreeGrafter"/>
</dbReference>
<feature type="compositionally biased region" description="Polar residues" evidence="5">
    <location>
        <begin position="38"/>
        <end position="52"/>
    </location>
</feature>
<evidence type="ECO:0000256" key="2">
    <source>
        <dbReference type="ARBA" id="ARBA00022771"/>
    </source>
</evidence>
<dbReference type="PROSITE" id="PS50103">
    <property type="entry name" value="ZF_C3H1"/>
    <property type="match status" value="2"/>
</dbReference>
<dbReference type="AlphaFoldDB" id="A0AAD9IJ59"/>
<comment type="caution">
    <text evidence="7">The sequence shown here is derived from an EMBL/GenBank/DDBJ whole genome shotgun (WGS) entry which is preliminary data.</text>
</comment>